<dbReference type="EMBL" id="CP002101">
    <property type="protein sequence ID" value="AEH61833.1"/>
    <property type="molecule type" value="Genomic_DNA"/>
</dbReference>
<evidence type="ECO:0008006" key="3">
    <source>
        <dbReference type="Google" id="ProtNLM"/>
    </source>
</evidence>
<keyword evidence="2" id="KW-1185">Reference proteome</keyword>
<accession>F7XKW2</accession>
<protein>
    <recommendedName>
        <fullName evidence="3">DUF4177 domain-containing protein</fullName>
    </recommendedName>
</protein>
<dbReference type="RefSeq" id="WP_013899268.1">
    <property type="nucleotide sequence ID" value="NC_015676.1"/>
</dbReference>
<dbReference type="HOGENOM" id="CLU_208220_0_0_2"/>
<proteinExistence type="predicted"/>
<dbReference type="STRING" id="679901.Mzhil_2000"/>
<sequence length="55" mass="6539">MKEWEYDARKINVINLPHQMKDLEELGDEGWELVWIRDDIDENGEATAILKRPKS</sequence>
<evidence type="ECO:0000313" key="1">
    <source>
        <dbReference type="EMBL" id="AEH61833.1"/>
    </source>
</evidence>
<dbReference type="Proteomes" id="UP000006622">
    <property type="component" value="Chromosome"/>
</dbReference>
<dbReference type="AlphaFoldDB" id="F7XKW2"/>
<name>F7XKW2_METZD</name>
<gene>
    <name evidence="1" type="ordered locus">Mzhil_2000</name>
</gene>
<dbReference type="KEGG" id="mzh:Mzhil_2000"/>
<evidence type="ECO:0000313" key="2">
    <source>
        <dbReference type="Proteomes" id="UP000006622"/>
    </source>
</evidence>
<organism evidence="1 2">
    <name type="scientific">Methanosalsum zhilinae (strain DSM 4017 / NBRC 107636 / OCM 62 / WeN5)</name>
    <name type="common">Methanohalophilus zhilinae</name>
    <dbReference type="NCBI Taxonomy" id="679901"/>
    <lineage>
        <taxon>Archaea</taxon>
        <taxon>Methanobacteriati</taxon>
        <taxon>Methanobacteriota</taxon>
        <taxon>Stenosarchaea group</taxon>
        <taxon>Methanomicrobia</taxon>
        <taxon>Methanosarcinales</taxon>
        <taxon>Methanosarcinaceae</taxon>
        <taxon>Methanosalsum</taxon>
    </lineage>
</organism>
<reference evidence="1" key="1">
    <citation type="submission" date="2010-07" db="EMBL/GenBank/DDBJ databases">
        <title>The complete genome of Methanosalsum zhilinae DSM 4017.</title>
        <authorList>
            <consortium name="US DOE Joint Genome Institute (JGI-PGF)"/>
            <person name="Lucas S."/>
            <person name="Copeland A."/>
            <person name="Lapidus A."/>
            <person name="Glavina del Rio T."/>
            <person name="Dalin E."/>
            <person name="Tice H."/>
            <person name="Bruce D."/>
            <person name="Goodwin L."/>
            <person name="Pitluck S."/>
            <person name="Kyrpides N."/>
            <person name="Mavromatis K."/>
            <person name="Ovchinnikova G."/>
            <person name="Daligault H."/>
            <person name="Detter J.C."/>
            <person name="Han C."/>
            <person name="Tapia R."/>
            <person name="Larimer F."/>
            <person name="Land M."/>
            <person name="Hauser L."/>
            <person name="Markowitz V."/>
            <person name="Cheng J.-F."/>
            <person name="Hugenholtz P."/>
            <person name="Woyke T."/>
            <person name="Wu D."/>
            <person name="Spring S."/>
            <person name="Schueler E."/>
            <person name="Brambilla E."/>
            <person name="Klenk H.-P."/>
            <person name="Eisen J.A."/>
        </authorList>
    </citation>
    <scope>NUCLEOTIDE SEQUENCE</scope>
    <source>
        <strain evidence="1">DSM 4017</strain>
    </source>
</reference>
<dbReference type="GeneID" id="43327297"/>